<name>A0A2P6S1T7_ROSCH</name>
<protein>
    <submittedName>
        <fullName evidence="1">Uncharacterized protein</fullName>
    </submittedName>
</protein>
<dbReference type="Gramene" id="PRQ52647">
    <property type="protein sequence ID" value="PRQ52647"/>
    <property type="gene ID" value="RchiOBHm_Chr2g0157751"/>
</dbReference>
<gene>
    <name evidence="1" type="ORF">RchiOBHm_Chr2g0157751</name>
</gene>
<dbReference type="AlphaFoldDB" id="A0A2P6S1T7"/>
<proteinExistence type="predicted"/>
<dbReference type="EMBL" id="PDCK01000040">
    <property type="protein sequence ID" value="PRQ52647.1"/>
    <property type="molecule type" value="Genomic_DNA"/>
</dbReference>
<accession>A0A2P6S1T7</accession>
<reference evidence="1 2" key="1">
    <citation type="journal article" date="2018" name="Nat. Genet.">
        <title>The Rosa genome provides new insights in the design of modern roses.</title>
        <authorList>
            <person name="Bendahmane M."/>
        </authorList>
    </citation>
    <scope>NUCLEOTIDE SEQUENCE [LARGE SCALE GENOMIC DNA]</scope>
    <source>
        <strain evidence="2">cv. Old Blush</strain>
    </source>
</reference>
<evidence type="ECO:0000313" key="1">
    <source>
        <dbReference type="EMBL" id="PRQ52647.1"/>
    </source>
</evidence>
<organism evidence="1 2">
    <name type="scientific">Rosa chinensis</name>
    <name type="common">China rose</name>
    <dbReference type="NCBI Taxonomy" id="74649"/>
    <lineage>
        <taxon>Eukaryota</taxon>
        <taxon>Viridiplantae</taxon>
        <taxon>Streptophyta</taxon>
        <taxon>Embryophyta</taxon>
        <taxon>Tracheophyta</taxon>
        <taxon>Spermatophyta</taxon>
        <taxon>Magnoliopsida</taxon>
        <taxon>eudicotyledons</taxon>
        <taxon>Gunneridae</taxon>
        <taxon>Pentapetalae</taxon>
        <taxon>rosids</taxon>
        <taxon>fabids</taxon>
        <taxon>Rosales</taxon>
        <taxon>Rosaceae</taxon>
        <taxon>Rosoideae</taxon>
        <taxon>Rosoideae incertae sedis</taxon>
        <taxon>Rosa</taxon>
    </lineage>
</organism>
<sequence>MKRWRRLLEKMDLHQAGYANIWFPILYRTPATLQVLIEEYCERKKDTLVLNALLAYPLASSYVRYELVEIGLQFFFFNS</sequence>
<comment type="caution">
    <text evidence="1">The sequence shown here is derived from an EMBL/GenBank/DDBJ whole genome shotgun (WGS) entry which is preliminary data.</text>
</comment>
<dbReference type="Proteomes" id="UP000238479">
    <property type="component" value="Chromosome 2"/>
</dbReference>
<evidence type="ECO:0000313" key="2">
    <source>
        <dbReference type="Proteomes" id="UP000238479"/>
    </source>
</evidence>
<keyword evidence="2" id="KW-1185">Reference proteome</keyword>